<evidence type="ECO:0000259" key="10">
    <source>
        <dbReference type="Pfam" id="PF16485"/>
    </source>
</evidence>
<feature type="domain" description="Peptidase M4 C-terminal" evidence="9">
    <location>
        <begin position="264"/>
        <end position="430"/>
    </location>
</feature>
<dbReference type="PANTHER" id="PTHR43579">
    <property type="match status" value="1"/>
</dbReference>
<dbReference type="PRINTS" id="PR00730">
    <property type="entry name" value="THERMOLYSIN"/>
</dbReference>
<proteinExistence type="inferred from homology"/>
<evidence type="ECO:0000256" key="7">
    <source>
        <dbReference type="SAM" id="MobiDB-lite"/>
    </source>
</evidence>
<evidence type="ECO:0000259" key="9">
    <source>
        <dbReference type="Pfam" id="PF02868"/>
    </source>
</evidence>
<name>A0ABR1U3X6_9PEZI</name>
<dbReference type="InterPro" id="IPR027268">
    <property type="entry name" value="Peptidase_M4/M1_CTD_sf"/>
</dbReference>
<dbReference type="Gene3D" id="1.10.390.10">
    <property type="entry name" value="Neutral Protease Domain 2"/>
    <property type="match status" value="1"/>
</dbReference>
<dbReference type="PANTHER" id="PTHR43579:SF1">
    <property type="entry name" value="NEUTRAL METALLOPROTEINASE"/>
    <property type="match status" value="1"/>
</dbReference>
<keyword evidence="3" id="KW-0479">Metal-binding</keyword>
<keyword evidence="4" id="KW-0378">Hydrolase</keyword>
<protein>
    <submittedName>
        <fullName evidence="11">Metalloprotease</fullName>
    </submittedName>
</protein>
<keyword evidence="12" id="KW-1185">Reference proteome</keyword>
<dbReference type="GO" id="GO:0008237">
    <property type="term" value="F:metallopeptidase activity"/>
    <property type="evidence" value="ECO:0007669"/>
    <property type="project" value="UniProtKB-KW"/>
</dbReference>
<dbReference type="Proteomes" id="UP001446871">
    <property type="component" value="Unassembled WGS sequence"/>
</dbReference>
<evidence type="ECO:0000313" key="12">
    <source>
        <dbReference type="Proteomes" id="UP001446871"/>
    </source>
</evidence>
<evidence type="ECO:0000313" key="11">
    <source>
        <dbReference type="EMBL" id="KAK8052668.1"/>
    </source>
</evidence>
<keyword evidence="5" id="KW-0862">Zinc</keyword>
<feature type="domain" description="Protealysin N-terminal propeptide" evidence="10">
    <location>
        <begin position="70"/>
        <end position="113"/>
    </location>
</feature>
<comment type="similarity">
    <text evidence="1">Belongs to the peptidase M4 family.</text>
</comment>
<evidence type="ECO:0000256" key="4">
    <source>
        <dbReference type="ARBA" id="ARBA00022801"/>
    </source>
</evidence>
<evidence type="ECO:0000259" key="8">
    <source>
        <dbReference type="Pfam" id="PF01447"/>
    </source>
</evidence>
<dbReference type="InterPro" id="IPR001570">
    <property type="entry name" value="Peptidase_M4_C_domain"/>
</dbReference>
<feature type="region of interest" description="Disordered" evidence="7">
    <location>
        <begin position="114"/>
        <end position="142"/>
    </location>
</feature>
<sequence length="436" mass="48604">MASNHICCVVPPYLLAGIAESDKNEERLRTSARNALNFNGHYCTKRKERFAALTMPRGFRGESAEQPSKQSIVPDAMLKAISESQDVDEHTRECAKRDLEHLHGVHAKVLQTQGVNVEGDDDSQQQTLSASRKHKPTKKPAASAVYRAVYDAQGTEDESTLPGKQIRIEGQKAVSDKAVNEAYDNVGNVLDFYAKIFNWKSIDNNNMHVVSSVHFGQQYENAFWDPSIMQMVFGDGHDFLHNFTGCVDVIGHELTHAVTEHTSPLDYQDQAGALNEHVSDVFGIMVKQRVENETADKADWLIGEGCLLPDVKGTALRNMKAPGTAYNDPRFGKDPQPDNFSKYTRTSQDNGGVHLYSGIPNRAFYLASVEFGGYSWEKAGRIWWETMNSHQVPARCTFQQFADLTVDKAAELFGDDAAKTVQKAWTTVGVVRKSYH</sequence>
<dbReference type="EMBL" id="JAQQWM010000008">
    <property type="protein sequence ID" value="KAK8052668.1"/>
    <property type="molecule type" value="Genomic_DNA"/>
</dbReference>
<dbReference type="SUPFAM" id="SSF55486">
    <property type="entry name" value="Metalloproteases ('zincins'), catalytic domain"/>
    <property type="match status" value="1"/>
</dbReference>
<dbReference type="CDD" id="cd09597">
    <property type="entry name" value="M4_TLP"/>
    <property type="match status" value="1"/>
</dbReference>
<accession>A0ABR1U3X6</accession>
<reference evidence="11 12" key="1">
    <citation type="submission" date="2023-01" db="EMBL/GenBank/DDBJ databases">
        <title>Analysis of 21 Apiospora genomes using comparative genomics revels a genus with tremendous synthesis potential of carbohydrate active enzymes and secondary metabolites.</title>
        <authorList>
            <person name="Sorensen T."/>
        </authorList>
    </citation>
    <scope>NUCLEOTIDE SEQUENCE [LARGE SCALE GENOMIC DNA]</scope>
    <source>
        <strain evidence="11 12">CBS 83171</strain>
    </source>
</reference>
<comment type="caution">
    <text evidence="11">The sequence shown here is derived from an EMBL/GenBank/DDBJ whole genome shotgun (WGS) entry which is preliminary data.</text>
</comment>
<dbReference type="InterPro" id="IPR032475">
    <property type="entry name" value="Protealysin_N_PP"/>
</dbReference>
<evidence type="ECO:0000256" key="3">
    <source>
        <dbReference type="ARBA" id="ARBA00022723"/>
    </source>
</evidence>
<dbReference type="Pfam" id="PF02868">
    <property type="entry name" value="Peptidase_M4_C"/>
    <property type="match status" value="1"/>
</dbReference>
<dbReference type="InterPro" id="IPR013856">
    <property type="entry name" value="Peptidase_M4_domain"/>
</dbReference>
<dbReference type="Gene3D" id="3.10.170.10">
    <property type="match status" value="1"/>
</dbReference>
<dbReference type="InterPro" id="IPR052759">
    <property type="entry name" value="Metalloprotease_M4"/>
</dbReference>
<keyword evidence="6 11" id="KW-0482">Metalloprotease</keyword>
<keyword evidence="2" id="KW-0645">Protease</keyword>
<dbReference type="InterPro" id="IPR023612">
    <property type="entry name" value="Peptidase_M4"/>
</dbReference>
<dbReference type="Pfam" id="PF01447">
    <property type="entry name" value="Peptidase_M4"/>
    <property type="match status" value="1"/>
</dbReference>
<evidence type="ECO:0000256" key="6">
    <source>
        <dbReference type="ARBA" id="ARBA00023049"/>
    </source>
</evidence>
<evidence type="ECO:0000256" key="1">
    <source>
        <dbReference type="ARBA" id="ARBA00009388"/>
    </source>
</evidence>
<evidence type="ECO:0000256" key="2">
    <source>
        <dbReference type="ARBA" id="ARBA00022670"/>
    </source>
</evidence>
<gene>
    <name evidence="11" type="ORF">PG996_011969</name>
</gene>
<organism evidence="11 12">
    <name type="scientific">Apiospora saccharicola</name>
    <dbReference type="NCBI Taxonomy" id="335842"/>
    <lineage>
        <taxon>Eukaryota</taxon>
        <taxon>Fungi</taxon>
        <taxon>Dikarya</taxon>
        <taxon>Ascomycota</taxon>
        <taxon>Pezizomycotina</taxon>
        <taxon>Sordariomycetes</taxon>
        <taxon>Xylariomycetidae</taxon>
        <taxon>Amphisphaeriales</taxon>
        <taxon>Apiosporaceae</taxon>
        <taxon>Apiospora</taxon>
    </lineage>
</organism>
<evidence type="ECO:0000256" key="5">
    <source>
        <dbReference type="ARBA" id="ARBA00022833"/>
    </source>
</evidence>
<dbReference type="Pfam" id="PF16485">
    <property type="entry name" value="PLN_propep"/>
    <property type="match status" value="1"/>
</dbReference>
<feature type="domain" description="Peptidase M4" evidence="8">
    <location>
        <begin position="147"/>
        <end position="260"/>
    </location>
</feature>